<dbReference type="PROSITE" id="PS51186">
    <property type="entry name" value="GNAT"/>
    <property type="match status" value="1"/>
</dbReference>
<name>A0A8J3PQV5_9ACTN</name>
<sequence>MPIMPLLVTPAIPTGALAASDQPTLPLGDGAWLRPWRLDDAEAVREAFQDPEIQRWHVRRADTVNEAREWIEGWQSGWHSETGGHWAVAGSENGGLLGRVSLKSLNLADGTAEVAYWTVPAARGGGVCTRAVTTLSDWALKHRGFHRLELEHSTANRASCRVAAKAGFEAEGVRRGAALHMDGWHDMHLHARVRTLP</sequence>
<dbReference type="GO" id="GO:1990189">
    <property type="term" value="F:protein N-terminal-serine acetyltransferase activity"/>
    <property type="evidence" value="ECO:0007669"/>
    <property type="project" value="TreeGrafter"/>
</dbReference>
<proteinExistence type="predicted"/>
<dbReference type="InterPro" id="IPR016181">
    <property type="entry name" value="Acyl_CoA_acyltransferase"/>
</dbReference>
<keyword evidence="3" id="KW-1185">Reference proteome</keyword>
<comment type="caution">
    <text evidence="2">The sequence shown here is derived from an EMBL/GenBank/DDBJ whole genome shotgun (WGS) entry which is preliminary data.</text>
</comment>
<dbReference type="Gene3D" id="3.40.630.30">
    <property type="match status" value="1"/>
</dbReference>
<dbReference type="SUPFAM" id="SSF55729">
    <property type="entry name" value="Acyl-CoA N-acyltransferases (Nat)"/>
    <property type="match status" value="1"/>
</dbReference>
<organism evidence="2 3">
    <name type="scientific">Planotetraspora kaengkrachanensis</name>
    <dbReference type="NCBI Taxonomy" id="575193"/>
    <lineage>
        <taxon>Bacteria</taxon>
        <taxon>Bacillati</taxon>
        <taxon>Actinomycetota</taxon>
        <taxon>Actinomycetes</taxon>
        <taxon>Streptosporangiales</taxon>
        <taxon>Streptosporangiaceae</taxon>
        <taxon>Planotetraspora</taxon>
    </lineage>
</organism>
<dbReference type="Proteomes" id="UP000630097">
    <property type="component" value="Unassembled WGS sequence"/>
</dbReference>
<evidence type="ECO:0000313" key="3">
    <source>
        <dbReference type="Proteomes" id="UP000630097"/>
    </source>
</evidence>
<dbReference type="PANTHER" id="PTHR43441">
    <property type="entry name" value="RIBOSOMAL-PROTEIN-SERINE ACETYLTRANSFERASE"/>
    <property type="match status" value="1"/>
</dbReference>
<gene>
    <name evidence="2" type="ORF">Pka01_04400</name>
</gene>
<feature type="domain" description="N-acetyltransferase" evidence="1">
    <location>
        <begin position="31"/>
        <end position="190"/>
    </location>
</feature>
<dbReference type="AlphaFoldDB" id="A0A8J3PQV5"/>
<protein>
    <submittedName>
        <fullName evidence="2">Acetyltransferase</fullName>
    </submittedName>
</protein>
<dbReference type="GO" id="GO:0005737">
    <property type="term" value="C:cytoplasm"/>
    <property type="evidence" value="ECO:0007669"/>
    <property type="project" value="TreeGrafter"/>
</dbReference>
<dbReference type="InterPro" id="IPR000182">
    <property type="entry name" value="GNAT_dom"/>
</dbReference>
<dbReference type="EMBL" id="BONV01000001">
    <property type="protein sequence ID" value="GIG77313.1"/>
    <property type="molecule type" value="Genomic_DNA"/>
</dbReference>
<dbReference type="GO" id="GO:0008999">
    <property type="term" value="F:protein-N-terminal-alanine acetyltransferase activity"/>
    <property type="evidence" value="ECO:0007669"/>
    <property type="project" value="TreeGrafter"/>
</dbReference>
<dbReference type="InterPro" id="IPR051908">
    <property type="entry name" value="Ribosomal_N-acetyltransferase"/>
</dbReference>
<evidence type="ECO:0000313" key="2">
    <source>
        <dbReference type="EMBL" id="GIG77313.1"/>
    </source>
</evidence>
<evidence type="ECO:0000259" key="1">
    <source>
        <dbReference type="PROSITE" id="PS51186"/>
    </source>
</evidence>
<dbReference type="Pfam" id="PF13302">
    <property type="entry name" value="Acetyltransf_3"/>
    <property type="match status" value="1"/>
</dbReference>
<dbReference type="PANTHER" id="PTHR43441:SF10">
    <property type="entry name" value="ACETYLTRANSFERASE"/>
    <property type="match status" value="1"/>
</dbReference>
<reference evidence="2 3" key="1">
    <citation type="submission" date="2021-01" db="EMBL/GenBank/DDBJ databases">
        <title>Whole genome shotgun sequence of Planotetraspora kaengkrachanensis NBRC 104272.</title>
        <authorList>
            <person name="Komaki H."/>
            <person name="Tamura T."/>
        </authorList>
    </citation>
    <scope>NUCLEOTIDE SEQUENCE [LARGE SCALE GENOMIC DNA]</scope>
    <source>
        <strain evidence="2 3">NBRC 104272</strain>
    </source>
</reference>
<accession>A0A8J3PQV5</accession>